<dbReference type="EMBL" id="CP094298">
    <property type="protein sequence ID" value="UNZ03553.1"/>
    <property type="molecule type" value="Genomic_DNA"/>
</dbReference>
<evidence type="ECO:0000256" key="3">
    <source>
        <dbReference type="ARBA" id="ARBA00023082"/>
    </source>
</evidence>
<feature type="region of interest" description="Disordered" evidence="6">
    <location>
        <begin position="268"/>
        <end position="327"/>
    </location>
</feature>
<evidence type="ECO:0000256" key="5">
    <source>
        <dbReference type="ARBA" id="ARBA00023163"/>
    </source>
</evidence>
<evidence type="ECO:0000256" key="6">
    <source>
        <dbReference type="SAM" id="MobiDB-lite"/>
    </source>
</evidence>
<keyword evidence="4" id="KW-0238">DNA-binding</keyword>
<sequence length="327" mass="34594">MTQTERTKTTDTAPAAAPEATSDSVHTNSTDAPSAQRVPTASAAFDALYTRHAPDLTRQAIVLTGHPRLSQEAVERSFQMAWQRWPDMAVDPDPAGRVRAMVHEYALSPWHRMRPGLRTAQRPTPQAPAPPPVAPAERALREAVLALPAPYRRVLLLHDGLGLELSETAAEVEASTPATAGRLMRARQALAERVPWLGLAGESPVRQREILRERLAGLARALPVAPPAAGAVRSGSERTVSRMTQGAFGLTALIAAATAFTLVHEAGTLPTHPEAGPPAASSSARPGAAAKAPRKQHGGQAHTQQAKAGGPAKRKVVWAGHLAPEAR</sequence>
<accession>A0ABY3Z0B2</accession>
<keyword evidence="2" id="KW-0805">Transcription regulation</keyword>
<keyword evidence="9" id="KW-1185">Reference proteome</keyword>
<feature type="region of interest" description="Disordered" evidence="6">
    <location>
        <begin position="1"/>
        <end position="38"/>
    </location>
</feature>
<feature type="compositionally biased region" description="Low complexity" evidence="6">
    <location>
        <begin position="277"/>
        <end position="291"/>
    </location>
</feature>
<dbReference type="InterPro" id="IPR013249">
    <property type="entry name" value="RNA_pol_sigma70_r4_t2"/>
</dbReference>
<reference evidence="8 9" key="1">
    <citation type="submission" date="2022-03" db="EMBL/GenBank/DDBJ databases">
        <title>Complete genome of Streptomyces rimosus ssp. rimosus R7 (=ATCC 10970).</title>
        <authorList>
            <person name="Beganovic S."/>
            <person name="Ruckert C."/>
            <person name="Busche T."/>
            <person name="Kalinowski J."/>
            <person name="Wittmann C."/>
        </authorList>
    </citation>
    <scope>NUCLEOTIDE SEQUENCE [LARGE SCALE GENOMIC DNA]</scope>
    <source>
        <strain evidence="8 9">R7</strain>
    </source>
</reference>
<name>A0ABY3Z0B2_STRRM</name>
<dbReference type="Proteomes" id="UP000829494">
    <property type="component" value="Chromosome"/>
</dbReference>
<feature type="domain" description="RNA polymerase sigma factor 70 region 4 type 2" evidence="7">
    <location>
        <begin position="138"/>
        <end position="190"/>
    </location>
</feature>
<feature type="compositionally biased region" description="Polar residues" evidence="6">
    <location>
        <begin position="22"/>
        <end position="38"/>
    </location>
</feature>
<dbReference type="Pfam" id="PF08281">
    <property type="entry name" value="Sigma70_r4_2"/>
    <property type="match status" value="1"/>
</dbReference>
<dbReference type="InterPro" id="IPR039425">
    <property type="entry name" value="RNA_pol_sigma-70-like"/>
</dbReference>
<evidence type="ECO:0000256" key="2">
    <source>
        <dbReference type="ARBA" id="ARBA00023015"/>
    </source>
</evidence>
<dbReference type="SUPFAM" id="SSF88659">
    <property type="entry name" value="Sigma3 and sigma4 domains of RNA polymerase sigma factors"/>
    <property type="match status" value="1"/>
</dbReference>
<dbReference type="InterPro" id="IPR036388">
    <property type="entry name" value="WH-like_DNA-bd_sf"/>
</dbReference>
<gene>
    <name evidence="8" type="ORF">SRIMR7_15445</name>
</gene>
<keyword evidence="5" id="KW-0804">Transcription</keyword>
<comment type="similarity">
    <text evidence="1">Belongs to the sigma-70 factor family. ECF subfamily.</text>
</comment>
<feature type="compositionally biased region" description="Low complexity" evidence="6">
    <location>
        <begin position="10"/>
        <end position="21"/>
    </location>
</feature>
<dbReference type="PANTHER" id="PTHR43133:SF8">
    <property type="entry name" value="RNA POLYMERASE SIGMA FACTOR HI_1459-RELATED"/>
    <property type="match status" value="1"/>
</dbReference>
<evidence type="ECO:0000259" key="7">
    <source>
        <dbReference type="Pfam" id="PF08281"/>
    </source>
</evidence>
<evidence type="ECO:0000313" key="9">
    <source>
        <dbReference type="Proteomes" id="UP000829494"/>
    </source>
</evidence>
<proteinExistence type="inferred from homology"/>
<evidence type="ECO:0000256" key="1">
    <source>
        <dbReference type="ARBA" id="ARBA00010641"/>
    </source>
</evidence>
<keyword evidence="3" id="KW-0731">Sigma factor</keyword>
<organism evidence="8 9">
    <name type="scientific">Streptomyces rimosus subsp. rimosus</name>
    <dbReference type="NCBI Taxonomy" id="132474"/>
    <lineage>
        <taxon>Bacteria</taxon>
        <taxon>Bacillati</taxon>
        <taxon>Actinomycetota</taxon>
        <taxon>Actinomycetes</taxon>
        <taxon>Kitasatosporales</taxon>
        <taxon>Streptomycetaceae</taxon>
        <taxon>Streptomyces</taxon>
    </lineage>
</organism>
<dbReference type="Gene3D" id="1.10.10.10">
    <property type="entry name" value="Winged helix-like DNA-binding domain superfamily/Winged helix DNA-binding domain"/>
    <property type="match status" value="1"/>
</dbReference>
<protein>
    <submittedName>
        <fullName evidence="8">RNA polymerase sigma factor</fullName>
    </submittedName>
</protein>
<evidence type="ECO:0000313" key="8">
    <source>
        <dbReference type="EMBL" id="UNZ03553.1"/>
    </source>
</evidence>
<dbReference type="InterPro" id="IPR013324">
    <property type="entry name" value="RNA_pol_sigma_r3/r4-like"/>
</dbReference>
<dbReference type="PANTHER" id="PTHR43133">
    <property type="entry name" value="RNA POLYMERASE ECF-TYPE SIGMA FACTO"/>
    <property type="match status" value="1"/>
</dbReference>
<evidence type="ECO:0000256" key="4">
    <source>
        <dbReference type="ARBA" id="ARBA00023125"/>
    </source>
</evidence>